<reference evidence="2" key="1">
    <citation type="submission" date="2020-02" db="EMBL/GenBank/DDBJ databases">
        <authorList>
            <person name="Meier V. D."/>
        </authorList>
    </citation>
    <scope>NUCLEOTIDE SEQUENCE</scope>
    <source>
        <strain evidence="2">AVDCRST_MAG31</strain>
    </source>
</reference>
<dbReference type="EMBL" id="CADCWA010000010">
    <property type="protein sequence ID" value="CAA9497338.1"/>
    <property type="molecule type" value="Genomic_DNA"/>
</dbReference>
<feature type="compositionally biased region" description="Low complexity" evidence="1">
    <location>
        <begin position="12"/>
        <end position="23"/>
    </location>
</feature>
<evidence type="ECO:0000313" key="2">
    <source>
        <dbReference type="EMBL" id="CAA9497338.1"/>
    </source>
</evidence>
<organism evidence="2">
    <name type="scientific">uncultured Sphingomonas sp</name>
    <dbReference type="NCBI Taxonomy" id="158754"/>
    <lineage>
        <taxon>Bacteria</taxon>
        <taxon>Pseudomonadati</taxon>
        <taxon>Pseudomonadota</taxon>
        <taxon>Alphaproteobacteria</taxon>
        <taxon>Sphingomonadales</taxon>
        <taxon>Sphingomonadaceae</taxon>
        <taxon>Sphingomonas</taxon>
        <taxon>environmental samples</taxon>
    </lineage>
</organism>
<feature type="compositionally biased region" description="Basic residues" evidence="1">
    <location>
        <begin position="125"/>
        <end position="139"/>
    </location>
</feature>
<feature type="non-terminal residue" evidence="2">
    <location>
        <position position="195"/>
    </location>
</feature>
<feature type="compositionally biased region" description="Basic and acidic residues" evidence="1">
    <location>
        <begin position="57"/>
        <end position="66"/>
    </location>
</feature>
<dbReference type="EC" id="6.3.3.2" evidence="2"/>
<name>A0A6J4SMC6_9SPHN</name>
<keyword evidence="2" id="KW-0436">Ligase</keyword>
<sequence>GGPVTLPLPQGRTPRPTARTTARLCGEPCAGDPHGAGTGAGRGARSTAVRGVHRRRLLPDEGRGERLACAGARPRHRQGNGPALLRRPRQPHDLSQWRTGRSRAVGHPAACRRYAGGLPRPATHPPHRHRPRRQPHRPGQRPLRPRPPGPAGRGRPAGGRGLAVPAIVRAARPRPVGRAAARLRFSRRAAGVPRV</sequence>
<protein>
    <submittedName>
        <fullName evidence="2">5-formyltetrahydrofolate cyclo-ligase</fullName>
        <ecNumber evidence="2">6.3.3.2</ecNumber>
    </submittedName>
</protein>
<feature type="compositionally biased region" description="Gly residues" evidence="1">
    <location>
        <begin position="151"/>
        <end position="161"/>
    </location>
</feature>
<feature type="non-terminal residue" evidence="2">
    <location>
        <position position="1"/>
    </location>
</feature>
<feature type="compositionally biased region" description="Low complexity" evidence="1">
    <location>
        <begin position="162"/>
        <end position="178"/>
    </location>
</feature>
<proteinExistence type="predicted"/>
<dbReference type="AlphaFoldDB" id="A0A6J4SMC6"/>
<feature type="region of interest" description="Disordered" evidence="1">
    <location>
        <begin position="1"/>
        <end position="178"/>
    </location>
</feature>
<gene>
    <name evidence="2" type="ORF">AVDCRST_MAG31-154</name>
</gene>
<dbReference type="GO" id="GO:0030272">
    <property type="term" value="F:5-formyltetrahydrofolate cyclo-ligase activity"/>
    <property type="evidence" value="ECO:0007669"/>
    <property type="project" value="UniProtKB-EC"/>
</dbReference>
<evidence type="ECO:0000256" key="1">
    <source>
        <dbReference type="SAM" id="MobiDB-lite"/>
    </source>
</evidence>
<accession>A0A6J4SMC6</accession>